<feature type="compositionally biased region" description="Basic and acidic residues" evidence="2">
    <location>
        <begin position="31"/>
        <end position="69"/>
    </location>
</feature>
<evidence type="ECO:0000256" key="2">
    <source>
        <dbReference type="SAM" id="MobiDB-lite"/>
    </source>
</evidence>
<dbReference type="Pfam" id="PF07896">
    <property type="entry name" value="DUF1674"/>
    <property type="match status" value="1"/>
</dbReference>
<dbReference type="InterPro" id="IPR012875">
    <property type="entry name" value="SDHF4"/>
</dbReference>
<accession>A0A917FBC7</accession>
<evidence type="ECO:0000256" key="1">
    <source>
        <dbReference type="ARBA" id="ARBA00005701"/>
    </source>
</evidence>
<reference evidence="3" key="2">
    <citation type="submission" date="2020-09" db="EMBL/GenBank/DDBJ databases">
        <authorList>
            <person name="Sun Q."/>
            <person name="Zhou Y."/>
        </authorList>
    </citation>
    <scope>NUCLEOTIDE SEQUENCE</scope>
    <source>
        <strain evidence="3">CGMCC 1.15254</strain>
    </source>
</reference>
<comment type="caution">
    <text evidence="3">The sequence shown here is derived from an EMBL/GenBank/DDBJ whole genome shotgun (WGS) entry which is preliminary data.</text>
</comment>
<dbReference type="Proteomes" id="UP000632498">
    <property type="component" value="Unassembled WGS sequence"/>
</dbReference>
<gene>
    <name evidence="3" type="ORF">GCM10011332_11400</name>
</gene>
<evidence type="ECO:0008006" key="5">
    <source>
        <dbReference type="Google" id="ProtNLM"/>
    </source>
</evidence>
<sequence length="69" mass="7683">MSETSENKPKFTATDVVRNEDGRPIAPQPARKFETMADQEDKPAEVGGREGPDPTRFGDWEKGGRCVDF</sequence>
<organism evidence="3 4">
    <name type="scientific">Terasakiella brassicae</name>
    <dbReference type="NCBI Taxonomy" id="1634917"/>
    <lineage>
        <taxon>Bacteria</taxon>
        <taxon>Pseudomonadati</taxon>
        <taxon>Pseudomonadota</taxon>
        <taxon>Alphaproteobacteria</taxon>
        <taxon>Rhodospirillales</taxon>
        <taxon>Terasakiellaceae</taxon>
        <taxon>Terasakiella</taxon>
    </lineage>
</organism>
<dbReference type="AlphaFoldDB" id="A0A917FBC7"/>
<protein>
    <recommendedName>
        <fullName evidence="5">DUF1674 domain-containing protein</fullName>
    </recommendedName>
</protein>
<name>A0A917FBC7_9PROT</name>
<dbReference type="EMBL" id="BMHV01000006">
    <property type="protein sequence ID" value="GGF59495.1"/>
    <property type="molecule type" value="Genomic_DNA"/>
</dbReference>
<dbReference type="PANTHER" id="PTHR28524">
    <property type="entry name" value="SUCCINATE DEHYDROGENASE ASSEMBLY FACTOR 4, MITOCHONDRIAL"/>
    <property type="match status" value="1"/>
</dbReference>
<evidence type="ECO:0000313" key="3">
    <source>
        <dbReference type="EMBL" id="GGF59495.1"/>
    </source>
</evidence>
<dbReference type="RefSeq" id="WP_188662664.1">
    <property type="nucleotide sequence ID" value="NZ_BMHV01000006.1"/>
</dbReference>
<reference evidence="3" key="1">
    <citation type="journal article" date="2014" name="Int. J. Syst. Evol. Microbiol.">
        <title>Complete genome sequence of Corynebacterium casei LMG S-19264T (=DSM 44701T), isolated from a smear-ripened cheese.</title>
        <authorList>
            <consortium name="US DOE Joint Genome Institute (JGI-PGF)"/>
            <person name="Walter F."/>
            <person name="Albersmeier A."/>
            <person name="Kalinowski J."/>
            <person name="Ruckert C."/>
        </authorList>
    </citation>
    <scope>NUCLEOTIDE SEQUENCE</scope>
    <source>
        <strain evidence="3">CGMCC 1.15254</strain>
    </source>
</reference>
<proteinExistence type="inferred from homology"/>
<comment type="similarity">
    <text evidence="1">Belongs to the SDHAF4 family.</text>
</comment>
<evidence type="ECO:0000313" key="4">
    <source>
        <dbReference type="Proteomes" id="UP000632498"/>
    </source>
</evidence>
<dbReference type="PANTHER" id="PTHR28524:SF3">
    <property type="entry name" value="SUCCINATE DEHYDROGENASE ASSEMBLY FACTOR 4, MITOCHONDRIAL"/>
    <property type="match status" value="1"/>
</dbReference>
<keyword evidence="4" id="KW-1185">Reference proteome</keyword>
<feature type="region of interest" description="Disordered" evidence="2">
    <location>
        <begin position="1"/>
        <end position="69"/>
    </location>
</feature>